<dbReference type="Pfam" id="PF00408">
    <property type="entry name" value="PGM_PMM_IV"/>
    <property type="match status" value="1"/>
</dbReference>
<evidence type="ECO:0000256" key="8">
    <source>
        <dbReference type="ARBA" id="ARBA00022842"/>
    </source>
</evidence>
<comment type="cofactor">
    <cofactor evidence="2">
        <name>Mg(2+)</name>
        <dbReference type="ChEBI" id="CHEBI:18420"/>
    </cofactor>
</comment>
<evidence type="ECO:0000313" key="14">
    <source>
        <dbReference type="EMBL" id="PVZ67645.1"/>
    </source>
</evidence>
<dbReference type="Pfam" id="PF02879">
    <property type="entry name" value="PGM_PMM_II"/>
    <property type="match status" value="1"/>
</dbReference>
<comment type="catalytic activity">
    <reaction evidence="1">
        <text>alpha-D-mannose 1-phosphate = D-mannose 6-phosphate</text>
        <dbReference type="Rhea" id="RHEA:11140"/>
        <dbReference type="ChEBI" id="CHEBI:58409"/>
        <dbReference type="ChEBI" id="CHEBI:58735"/>
        <dbReference type="EC" id="5.4.2.8"/>
    </reaction>
</comment>
<dbReference type="InterPro" id="IPR036900">
    <property type="entry name" value="A-D-PHexomutase_C_sf"/>
</dbReference>
<dbReference type="InterPro" id="IPR005841">
    <property type="entry name" value="Alpha-D-phosphohexomutase_SF"/>
</dbReference>
<evidence type="ECO:0000256" key="3">
    <source>
        <dbReference type="ARBA" id="ARBA00004699"/>
    </source>
</evidence>
<dbReference type="Gene3D" id="3.40.120.10">
    <property type="entry name" value="Alpha-D-Glucose-1,6-Bisphosphate, subunit A, domain 3"/>
    <property type="match status" value="3"/>
</dbReference>
<dbReference type="EMBL" id="QDDL01000006">
    <property type="protein sequence ID" value="PVZ67645.1"/>
    <property type="molecule type" value="Genomic_DNA"/>
</dbReference>
<organism evidence="14 15">
    <name type="scientific">Pelagibaculum spongiae</name>
    <dbReference type="NCBI Taxonomy" id="2080658"/>
    <lineage>
        <taxon>Bacteria</taxon>
        <taxon>Pseudomonadati</taxon>
        <taxon>Pseudomonadota</taxon>
        <taxon>Gammaproteobacteria</taxon>
        <taxon>Oceanospirillales</taxon>
        <taxon>Pelagibaculum</taxon>
    </lineage>
</organism>
<evidence type="ECO:0000259" key="11">
    <source>
        <dbReference type="Pfam" id="PF02878"/>
    </source>
</evidence>
<dbReference type="AlphaFoldDB" id="A0A2V1GY41"/>
<feature type="domain" description="Alpha-D-phosphohexomutase C-terminal" evidence="10">
    <location>
        <begin position="786"/>
        <end position="842"/>
    </location>
</feature>
<feature type="domain" description="Alpha-D-phosphohexomutase alpha/beta/alpha" evidence="13">
    <location>
        <begin position="655"/>
        <end position="762"/>
    </location>
</feature>
<evidence type="ECO:0000256" key="1">
    <source>
        <dbReference type="ARBA" id="ARBA00000586"/>
    </source>
</evidence>
<evidence type="ECO:0000256" key="2">
    <source>
        <dbReference type="ARBA" id="ARBA00001946"/>
    </source>
</evidence>
<evidence type="ECO:0000313" key="15">
    <source>
        <dbReference type="Proteomes" id="UP000244906"/>
    </source>
</evidence>
<dbReference type="EC" id="5.4.2.8" evidence="5"/>
<evidence type="ECO:0000256" key="7">
    <source>
        <dbReference type="ARBA" id="ARBA00022723"/>
    </source>
</evidence>
<dbReference type="Pfam" id="PF02880">
    <property type="entry name" value="PGM_PMM_III"/>
    <property type="match status" value="1"/>
</dbReference>
<dbReference type="InterPro" id="IPR005845">
    <property type="entry name" value="A-D-PHexomutase_a/b/a-II"/>
</dbReference>
<comment type="caution">
    <text evidence="14">The sequence shown here is derived from an EMBL/GenBank/DDBJ whole genome shotgun (WGS) entry which is preliminary data.</text>
</comment>
<dbReference type="SUPFAM" id="SSF53738">
    <property type="entry name" value="Phosphoglucomutase, first 3 domains"/>
    <property type="match status" value="3"/>
</dbReference>
<dbReference type="PANTHER" id="PTHR43771:SF2">
    <property type="entry name" value="PHOSPHOMANNOMUTASE_PHOSPHOGLUCOMUTASE"/>
    <property type="match status" value="1"/>
</dbReference>
<evidence type="ECO:0000259" key="13">
    <source>
        <dbReference type="Pfam" id="PF02880"/>
    </source>
</evidence>
<dbReference type="InterPro" id="IPR016055">
    <property type="entry name" value="A-D-PHexomutase_a/b/a-I/II/III"/>
</dbReference>
<comment type="similarity">
    <text evidence="4">Belongs to the phosphohexose mutase family.</text>
</comment>
<keyword evidence="9" id="KW-0413">Isomerase</keyword>
<dbReference type="SUPFAM" id="SSF55957">
    <property type="entry name" value="Phosphoglucomutase, C-terminal domain"/>
    <property type="match status" value="1"/>
</dbReference>
<dbReference type="GO" id="GO:0004615">
    <property type="term" value="F:phosphomannomutase activity"/>
    <property type="evidence" value="ECO:0007669"/>
    <property type="project" value="UniProtKB-EC"/>
</dbReference>
<dbReference type="GO" id="GO:0046872">
    <property type="term" value="F:metal ion binding"/>
    <property type="evidence" value="ECO:0007669"/>
    <property type="project" value="UniProtKB-KW"/>
</dbReference>
<evidence type="ECO:0000256" key="6">
    <source>
        <dbReference type="ARBA" id="ARBA00022553"/>
    </source>
</evidence>
<protein>
    <recommendedName>
        <fullName evidence="5">phosphomannomutase</fullName>
        <ecNumber evidence="5">5.4.2.8</ecNumber>
    </recommendedName>
</protein>
<dbReference type="PRINTS" id="PR00509">
    <property type="entry name" value="PGMPMM"/>
</dbReference>
<sequence length="859" mass="95175">MRWRKRMKVFGRNLFTRKETSKVPDNKEPRIERSMRFSSMLWRGAGLVALSLMVVLAWHGWSALVVPAETKQFEKAQQQSTVLASALAGRLQLWQSQLDQSAANPYLAVLLQGKDPSSIARMESELSARQPWSIDARLLPTNLIDPDLEAGLTYSVLEMLRHAERGEMTVEAINWKDRQARINMASPIRDAKDRVNGVLLASYDKRFVKSITKGLESEGFFVELHQQFNQGSSQLLARFGAPSLRSGSQLASANIQGTSWQLRVWAGQPSENWMEMIQLWPFSVVFLTMWLGVLLVSRRQQKLLNEDAHLLIEVVQRYDTKRLGNFALPQFKDVAEVLIGPRASHSKDPLVPMKTAAVASKPSTTEALQPNTGVEVTELGSGSNNGLDKGLINFDSKPEPKVEPISNEIFFDSEIRGVVDQQITDELAFSLGRAIASEAWERGERSIVVGRDGRNSGVQLIQHLIRGLVDSGMDVVDLDQVPTPVVYFGMEHLKIASSVVVTGSHHAFNENGFRVILAGEPLLGDGLTSLKTRIEQNNFNQGKGSFRQESLEADYMDRILSDVVVARPIKVAVDCGNGVAGTLLPELLRQLGCEVEPLYCDVDGNFPNHQPDPANADNLKDLIAHVKKHDCELGIALDGDGDRLGVVSSDGSVVWGDQLLMLFAEDMLERNPGADVVFDVACSKFLRQCILRNGGRPLMNRCGHLHIQSRMKESGALLAGELSGHIFFKERWYGFDDGLYAAARLLEVIAQKPGSADQIFSRLPHGVVSPKITMTASDNGKHQLVQKLAAEGNFPDGEKITLDGLRVEFEQGWGMVRASAISPALVMRFEADTEQELQKIQNLFKGEISRLEPNIMPSF</sequence>
<evidence type="ECO:0000256" key="5">
    <source>
        <dbReference type="ARBA" id="ARBA00012730"/>
    </source>
</evidence>
<gene>
    <name evidence="14" type="ORF">DC094_14505</name>
</gene>
<dbReference type="GO" id="GO:0005975">
    <property type="term" value="P:carbohydrate metabolic process"/>
    <property type="evidence" value="ECO:0007669"/>
    <property type="project" value="InterPro"/>
</dbReference>
<keyword evidence="6" id="KW-0597">Phosphoprotein</keyword>
<dbReference type="Gene3D" id="3.30.310.50">
    <property type="entry name" value="Alpha-D-phosphohexomutase, C-terminal domain"/>
    <property type="match status" value="1"/>
</dbReference>
<comment type="pathway">
    <text evidence="3">Nucleotide-sugar biosynthesis; GDP-alpha-D-mannose biosynthesis; alpha-D-mannose 1-phosphate from D-fructose 6-phosphate: step 2/2.</text>
</comment>
<feature type="domain" description="Alpha-D-phosphohexomutase alpha/beta/alpha" evidence="11">
    <location>
        <begin position="409"/>
        <end position="539"/>
    </location>
</feature>
<keyword evidence="15" id="KW-1185">Reference proteome</keyword>
<name>A0A2V1GY41_9GAMM</name>
<evidence type="ECO:0000259" key="10">
    <source>
        <dbReference type="Pfam" id="PF00408"/>
    </source>
</evidence>
<dbReference type="Pfam" id="PF02878">
    <property type="entry name" value="PGM_PMM_I"/>
    <property type="match status" value="1"/>
</dbReference>
<keyword evidence="7" id="KW-0479">Metal-binding</keyword>
<evidence type="ECO:0000256" key="9">
    <source>
        <dbReference type="ARBA" id="ARBA00023235"/>
    </source>
</evidence>
<feature type="domain" description="Alpha-D-phosphohexomutase alpha/beta/alpha" evidence="12">
    <location>
        <begin position="554"/>
        <end position="651"/>
    </location>
</feature>
<dbReference type="PANTHER" id="PTHR43771">
    <property type="entry name" value="PHOSPHOMANNOMUTASE"/>
    <property type="match status" value="1"/>
</dbReference>
<accession>A0A2V1GY41</accession>
<evidence type="ECO:0000256" key="4">
    <source>
        <dbReference type="ARBA" id="ARBA00010231"/>
    </source>
</evidence>
<dbReference type="InterPro" id="IPR005844">
    <property type="entry name" value="A-D-PHexomutase_a/b/a-I"/>
</dbReference>
<dbReference type="InterPro" id="IPR005846">
    <property type="entry name" value="A-D-PHexomutase_a/b/a-III"/>
</dbReference>
<dbReference type="InterPro" id="IPR005843">
    <property type="entry name" value="A-D-PHexomutase_C"/>
</dbReference>
<dbReference type="Proteomes" id="UP000244906">
    <property type="component" value="Unassembled WGS sequence"/>
</dbReference>
<proteinExistence type="inferred from homology"/>
<evidence type="ECO:0000259" key="12">
    <source>
        <dbReference type="Pfam" id="PF02879"/>
    </source>
</evidence>
<dbReference type="CDD" id="cd03089">
    <property type="entry name" value="PMM_PGM"/>
    <property type="match status" value="1"/>
</dbReference>
<reference evidence="14 15" key="1">
    <citation type="submission" date="2018-04" db="EMBL/GenBank/DDBJ databases">
        <title>Thalassorhabdus spongiae gen. nov., sp. nov., isolated from a marine sponge in South-West Iceland.</title>
        <authorList>
            <person name="Knobloch S."/>
            <person name="Daussin A."/>
            <person name="Johannsson R."/>
            <person name="Marteinsson V.T."/>
        </authorList>
    </citation>
    <scope>NUCLEOTIDE SEQUENCE [LARGE SCALE GENOMIC DNA]</scope>
    <source>
        <strain evidence="14 15">Hp12</strain>
    </source>
</reference>
<keyword evidence="8" id="KW-0460">Magnesium</keyword>